<dbReference type="EMBL" id="JAKKPZ010000476">
    <property type="protein sequence ID" value="KAI1694723.1"/>
    <property type="molecule type" value="Genomic_DNA"/>
</dbReference>
<dbReference type="Gene3D" id="3.90.1720.10">
    <property type="entry name" value="endopeptidase domain like (from Nostoc punctiforme)"/>
    <property type="match status" value="1"/>
</dbReference>
<dbReference type="Proteomes" id="UP001201812">
    <property type="component" value="Unassembled WGS sequence"/>
</dbReference>
<feature type="signal peptide" evidence="1">
    <location>
        <begin position="1"/>
        <end position="23"/>
    </location>
</feature>
<protein>
    <submittedName>
        <fullName evidence="2">CRE-ALH-11 protein</fullName>
    </submittedName>
</protein>
<gene>
    <name evidence="2" type="ORF">DdX_19962</name>
</gene>
<keyword evidence="3" id="KW-1185">Reference proteome</keyword>
<organism evidence="2 3">
    <name type="scientific">Ditylenchus destructor</name>
    <dbReference type="NCBI Taxonomy" id="166010"/>
    <lineage>
        <taxon>Eukaryota</taxon>
        <taxon>Metazoa</taxon>
        <taxon>Ecdysozoa</taxon>
        <taxon>Nematoda</taxon>
        <taxon>Chromadorea</taxon>
        <taxon>Rhabditida</taxon>
        <taxon>Tylenchina</taxon>
        <taxon>Tylenchomorpha</taxon>
        <taxon>Sphaerularioidea</taxon>
        <taxon>Anguinidae</taxon>
        <taxon>Anguininae</taxon>
        <taxon>Ditylenchus</taxon>
    </lineage>
</organism>
<accession>A0AAD4MIU9</accession>
<comment type="caution">
    <text evidence="2">The sequence shown here is derived from an EMBL/GenBank/DDBJ whole genome shotgun (WGS) entry which is preliminary data.</text>
</comment>
<evidence type="ECO:0000313" key="3">
    <source>
        <dbReference type="Proteomes" id="UP001201812"/>
    </source>
</evidence>
<evidence type="ECO:0000313" key="2">
    <source>
        <dbReference type="EMBL" id="KAI1694723.1"/>
    </source>
</evidence>
<name>A0AAD4MIU9_9BILA</name>
<proteinExistence type="predicted"/>
<dbReference type="AlphaFoldDB" id="A0AAD4MIU9"/>
<sequence length="168" mass="18986">MNTICFALCFVVVISLTIPSVVAEFVCPNNYGDHSYNRNPLSLGCSPNNGCAHHKEEAHCIPMPKHINSRGNKALYCSELVEEAFKNTFVADPELEDIQNPNPFPPHKMTFSNRDGTPNSEWINYYRKLGCKEYPTPPKGQDGSNPSIMRMSHVVERVAKYEVNYKPH</sequence>
<feature type="chain" id="PRO_5042146154" evidence="1">
    <location>
        <begin position="24"/>
        <end position="168"/>
    </location>
</feature>
<keyword evidence="1" id="KW-0732">Signal</keyword>
<reference evidence="2" key="1">
    <citation type="submission" date="2022-01" db="EMBL/GenBank/DDBJ databases">
        <title>Genome Sequence Resource for Two Populations of Ditylenchus destructor, the Migratory Endoparasitic Phytonematode.</title>
        <authorList>
            <person name="Zhang H."/>
            <person name="Lin R."/>
            <person name="Xie B."/>
        </authorList>
    </citation>
    <scope>NUCLEOTIDE SEQUENCE</scope>
    <source>
        <strain evidence="2">BazhouSP</strain>
    </source>
</reference>
<evidence type="ECO:0000256" key="1">
    <source>
        <dbReference type="SAM" id="SignalP"/>
    </source>
</evidence>